<reference evidence="8 9" key="1">
    <citation type="submission" date="2018-06" db="EMBL/GenBank/DDBJ databases">
        <title>Comparative genomics of Brasilonema spp. strains.</title>
        <authorList>
            <person name="Alvarenga D.O."/>
            <person name="Fiore M.F."/>
            <person name="Varani A.M."/>
        </authorList>
    </citation>
    <scope>NUCLEOTIDE SEQUENCE [LARGE SCALE GENOMIC DNA]</scope>
    <source>
        <strain evidence="8 9">CENA114</strain>
    </source>
</reference>
<proteinExistence type="inferred from homology"/>
<evidence type="ECO:0000313" key="8">
    <source>
        <dbReference type="EMBL" id="QDL11919.1"/>
    </source>
</evidence>
<dbReference type="InterPro" id="IPR002682">
    <property type="entry name" value="PSII_PsbJ"/>
</dbReference>
<evidence type="ECO:0000256" key="4">
    <source>
        <dbReference type="ARBA" id="ARBA00022989"/>
    </source>
</evidence>
<dbReference type="GO" id="GO:0015979">
    <property type="term" value="P:photosynthesis"/>
    <property type="evidence" value="ECO:0007669"/>
    <property type="project" value="UniProtKB-UniRule"/>
</dbReference>
<keyword evidence="6 7" id="KW-0604">Photosystem II</keyword>
<dbReference type="AlphaFoldDB" id="A0A856MNC8"/>
<dbReference type="NCBIfam" id="NF002722">
    <property type="entry name" value="PRK02565.1"/>
    <property type="match status" value="1"/>
</dbReference>
<keyword evidence="4 7" id="KW-1133">Transmembrane helix</keyword>
<dbReference type="PANTHER" id="PTHR34812:SF3">
    <property type="entry name" value="PHOTOSYSTEM II REACTION CENTER PROTEIN J"/>
    <property type="match status" value="1"/>
</dbReference>
<keyword evidence="5 7" id="KW-0472">Membrane</keyword>
<evidence type="ECO:0000256" key="5">
    <source>
        <dbReference type="ARBA" id="ARBA00023136"/>
    </source>
</evidence>
<dbReference type="GO" id="GO:0009539">
    <property type="term" value="C:photosystem II reaction center"/>
    <property type="evidence" value="ECO:0007669"/>
    <property type="project" value="InterPro"/>
</dbReference>
<dbReference type="RefSeq" id="WP_169266421.1">
    <property type="nucleotide sequence ID" value="NZ_CAWOXK010000001.1"/>
</dbReference>
<dbReference type="Gene3D" id="6.10.250.2070">
    <property type="match status" value="1"/>
</dbReference>
<evidence type="ECO:0000313" key="9">
    <source>
        <dbReference type="Proteomes" id="UP000503129"/>
    </source>
</evidence>
<dbReference type="HAMAP" id="MF_01305">
    <property type="entry name" value="PSII_PsbJ"/>
    <property type="match status" value="1"/>
</dbReference>
<gene>
    <name evidence="7" type="primary">psbJ</name>
    <name evidence="8" type="ORF">DP114_32040</name>
</gene>
<accession>A0A856MNC8</accession>
<dbReference type="Proteomes" id="UP000503129">
    <property type="component" value="Chromosome"/>
</dbReference>
<keyword evidence="7" id="KW-0793">Thylakoid</keyword>
<evidence type="ECO:0000256" key="2">
    <source>
        <dbReference type="ARBA" id="ARBA00022531"/>
    </source>
</evidence>
<evidence type="ECO:0000256" key="6">
    <source>
        <dbReference type="ARBA" id="ARBA00023276"/>
    </source>
</evidence>
<keyword evidence="1 7" id="KW-0674">Reaction center</keyword>
<comment type="function">
    <text evidence="7">One of the components of the core complex of photosystem II (PSII). PSII is a light-driven water:plastoquinone oxidoreductase that uses light energy to abstract electrons from H(2)O, generating O(2) and a proton gradient subsequently used for ATP formation. It consists of a core antenna complex that captures photons, and an electron transfer chain that converts photonic excitation into a charge separation.</text>
</comment>
<keyword evidence="9" id="KW-1185">Reference proteome</keyword>
<dbReference type="EMBL" id="CP030118">
    <property type="protein sequence ID" value="QDL11919.1"/>
    <property type="molecule type" value="Genomic_DNA"/>
</dbReference>
<evidence type="ECO:0000256" key="1">
    <source>
        <dbReference type="ARBA" id="ARBA00022469"/>
    </source>
</evidence>
<comment type="subcellular location">
    <subcellularLocation>
        <location evidence="7">Cellular thylakoid membrane</location>
        <topology evidence="7">Single-pass membrane protein</topology>
    </subcellularLocation>
</comment>
<dbReference type="PANTHER" id="PTHR34812">
    <property type="entry name" value="PHOTOSYSTEM II REACTION CENTER PROTEIN J"/>
    <property type="match status" value="1"/>
</dbReference>
<name>A0A856MNC8_9CYAN</name>
<dbReference type="SUPFAM" id="SSF161021">
    <property type="entry name" value="Photosystem II reaction center protein J, PsbJ"/>
    <property type="match status" value="1"/>
</dbReference>
<protein>
    <recommendedName>
        <fullName evidence="7">Photosystem II reaction center protein J</fullName>
        <shortName evidence="7">PSII-J</shortName>
    </recommendedName>
</protein>
<evidence type="ECO:0000256" key="3">
    <source>
        <dbReference type="ARBA" id="ARBA00022692"/>
    </source>
</evidence>
<dbReference type="GO" id="GO:0031676">
    <property type="term" value="C:plasma membrane-derived thylakoid membrane"/>
    <property type="evidence" value="ECO:0007669"/>
    <property type="project" value="UniProtKB-SubCell"/>
</dbReference>
<comment type="subunit">
    <text evidence="7">PSII is composed of 1 copy each of membrane proteins PsbA, PsbB, PsbC, PsbD, PsbE, PsbF, PsbH, PsbI, PsbJ, PsbK, PsbL, PsbM, PsbT, PsbX, PsbY, PsbZ, Psb30/Ycf12, peripheral proteins PsbO, CyanoQ (PsbQ), PsbU, PsbV and a large number of cofactors. It forms dimeric complexes.</text>
</comment>
<keyword evidence="3 7" id="KW-0812">Transmembrane</keyword>
<evidence type="ECO:0000256" key="7">
    <source>
        <dbReference type="HAMAP-Rule" id="MF_01305"/>
    </source>
</evidence>
<dbReference type="KEGG" id="bsen:DP114_32040"/>
<sequence length="39" mass="3900">MSGSGRIPLWVVATIAGLGVITVVGIFFYGSYAGLGAPT</sequence>
<dbReference type="InterPro" id="IPR037267">
    <property type="entry name" value="PSII_PsbJ_sf"/>
</dbReference>
<dbReference type="Pfam" id="PF01788">
    <property type="entry name" value="PsbJ"/>
    <property type="match status" value="1"/>
</dbReference>
<comment type="similarity">
    <text evidence="7">Belongs to the PsbJ family.</text>
</comment>
<organism evidence="8 9">
    <name type="scientific">Brasilonema sennae CENA114</name>
    <dbReference type="NCBI Taxonomy" id="415709"/>
    <lineage>
        <taxon>Bacteria</taxon>
        <taxon>Bacillati</taxon>
        <taxon>Cyanobacteriota</taxon>
        <taxon>Cyanophyceae</taxon>
        <taxon>Nostocales</taxon>
        <taxon>Scytonemataceae</taxon>
        <taxon>Brasilonema</taxon>
        <taxon>Bromeliae group (in: Brasilonema)</taxon>
    </lineage>
</organism>
<keyword evidence="2 7" id="KW-0602">Photosynthesis</keyword>
<feature type="transmembrane region" description="Helical" evidence="7">
    <location>
        <begin position="7"/>
        <end position="29"/>
    </location>
</feature>